<protein>
    <submittedName>
        <fullName evidence="2">Protoporphyrinogen oxidase</fullName>
        <ecNumber evidence="2">1.3.3.4</ecNumber>
    </submittedName>
</protein>
<evidence type="ECO:0000313" key="2">
    <source>
        <dbReference type="EMBL" id="AVG23855.1"/>
    </source>
</evidence>
<dbReference type="PANTHER" id="PTHR42923:SF3">
    <property type="entry name" value="PROTOPORPHYRINOGEN OXIDASE"/>
    <property type="match status" value="1"/>
</dbReference>
<dbReference type="Proteomes" id="UP000243077">
    <property type="component" value="Chromosome"/>
</dbReference>
<dbReference type="EMBL" id="CP026923">
    <property type="protein sequence ID" value="AVG23855.1"/>
    <property type="molecule type" value="Genomic_DNA"/>
</dbReference>
<keyword evidence="3" id="KW-1185">Reference proteome</keyword>
<dbReference type="AlphaFoldDB" id="A0A2L2BQB0"/>
<reference evidence="2 3" key="1">
    <citation type="submission" date="2018-02" db="EMBL/GenBank/DDBJ databases">
        <title>Complete genome of the streamlined marine actinobacterium Pontimonas salivibrio CL-TW6 adapted to coastal planktonic lifestype.</title>
        <authorList>
            <person name="Cho B.C."/>
            <person name="Hardies S.C."/>
            <person name="Jang G.I."/>
            <person name="Hwang C.Y."/>
        </authorList>
    </citation>
    <scope>NUCLEOTIDE SEQUENCE [LARGE SCALE GENOMIC DNA]</scope>
    <source>
        <strain evidence="2 3">CL-TW6</strain>
    </source>
</reference>
<dbReference type="Gene3D" id="3.90.660.20">
    <property type="entry name" value="Protoporphyrinogen oxidase, mitochondrial, domain 2"/>
    <property type="match status" value="1"/>
</dbReference>
<dbReference type="Gene3D" id="3.50.50.60">
    <property type="entry name" value="FAD/NAD(P)-binding domain"/>
    <property type="match status" value="1"/>
</dbReference>
<dbReference type="InterPro" id="IPR050464">
    <property type="entry name" value="Zeta_carotene_desat/Oxidored"/>
</dbReference>
<keyword evidence="2" id="KW-0560">Oxidoreductase</keyword>
<gene>
    <name evidence="2" type="ORF">C3B54_11882</name>
</gene>
<dbReference type="InterPro" id="IPR002937">
    <property type="entry name" value="Amino_oxidase"/>
</dbReference>
<dbReference type="PANTHER" id="PTHR42923">
    <property type="entry name" value="PROTOPORPHYRINOGEN OXIDASE"/>
    <property type="match status" value="1"/>
</dbReference>
<evidence type="ECO:0000313" key="3">
    <source>
        <dbReference type="Proteomes" id="UP000243077"/>
    </source>
</evidence>
<dbReference type="Pfam" id="PF01593">
    <property type="entry name" value="Amino_oxidase"/>
    <property type="match status" value="1"/>
</dbReference>
<dbReference type="GO" id="GO:0004729">
    <property type="term" value="F:oxygen-dependent protoporphyrinogen oxidase activity"/>
    <property type="evidence" value="ECO:0007669"/>
    <property type="project" value="UniProtKB-EC"/>
</dbReference>
<dbReference type="KEGG" id="psai:C3B54_11882"/>
<sequence>MIEGSTGRPPEMSSTTQVDRVVIGAGFSGVLAALEAHAAGESVVLLEASDRMGGALCGHELDGVTVDVGAESFSVVTPDVTELLVSWGLASDIVSPEPTPPRIVLAQSSEPVPRGVMGIPAGIDTLSQSGLCDAGELAEVAKNDSQPIPDWAGWSVSDVVVSRLSRPVLDRLVAPVIYGVFGTHPDSLEAKAVFPELLARAEACGSLLEAASTLRANGPSMGQAVQSLRGGLHQLAEVLAQRLADRDIPVHLSTPVSAITSVAGGHLVHASVPFTAQRVTLAVGPSALRNLLGEHDDLLPMLEALEPVKSRVCIVSVDDDTLNSFPVGSGALIADEVGVGVKALTHVNAKWAWLSQVLPANRHIIRLSLHHNHSQGVPGGDDSVRGSDAERQAVTDALWRVLAVPEEAVREMAFHSWSDVLMRPRPGFSEHVSFLKTLAAARGIDIRGGVGSGNGLLRIAKSSSINTTQEVHRV</sequence>
<dbReference type="InterPro" id="IPR036188">
    <property type="entry name" value="FAD/NAD-bd_sf"/>
</dbReference>
<name>A0A2L2BQB0_9MICO</name>
<dbReference type="EC" id="1.3.3.4" evidence="2"/>
<accession>A0A2L2BQB0</accession>
<proteinExistence type="predicted"/>
<feature type="domain" description="Amine oxidase" evidence="1">
    <location>
        <begin position="27"/>
        <end position="291"/>
    </location>
</feature>
<dbReference type="SUPFAM" id="SSF51905">
    <property type="entry name" value="FAD/NAD(P)-binding domain"/>
    <property type="match status" value="1"/>
</dbReference>
<dbReference type="Gene3D" id="1.10.3110.10">
    <property type="entry name" value="protoporphyrinogen ix oxidase, domain 3"/>
    <property type="match status" value="1"/>
</dbReference>
<organism evidence="2 3">
    <name type="scientific">Pontimonas salivibrio</name>
    <dbReference type="NCBI Taxonomy" id="1159327"/>
    <lineage>
        <taxon>Bacteria</taxon>
        <taxon>Bacillati</taxon>
        <taxon>Actinomycetota</taxon>
        <taxon>Actinomycetes</taxon>
        <taxon>Micrococcales</taxon>
        <taxon>Microbacteriaceae</taxon>
        <taxon>Pontimonas</taxon>
    </lineage>
</organism>
<evidence type="ECO:0000259" key="1">
    <source>
        <dbReference type="Pfam" id="PF01593"/>
    </source>
</evidence>